<protein>
    <submittedName>
        <fullName evidence="1">Uncharacterized protein</fullName>
    </submittedName>
</protein>
<dbReference type="Proteomes" id="UP000310189">
    <property type="component" value="Unassembled WGS sequence"/>
</dbReference>
<comment type="caution">
    <text evidence="1">The sequence shown here is derived from an EMBL/GenBank/DDBJ whole genome shotgun (WGS) entry which is preliminary data.</text>
</comment>
<organism evidence="1 2">
    <name type="scientific">Wallemia hederae</name>
    <dbReference type="NCBI Taxonomy" id="1540922"/>
    <lineage>
        <taxon>Eukaryota</taxon>
        <taxon>Fungi</taxon>
        <taxon>Dikarya</taxon>
        <taxon>Basidiomycota</taxon>
        <taxon>Wallemiomycotina</taxon>
        <taxon>Wallemiomycetes</taxon>
        <taxon>Wallemiales</taxon>
        <taxon>Wallemiaceae</taxon>
        <taxon>Wallemia</taxon>
    </lineage>
</organism>
<evidence type="ECO:0000313" key="2">
    <source>
        <dbReference type="Proteomes" id="UP000310189"/>
    </source>
</evidence>
<sequence length="552" mass="64166">MIGRLRRSVNGVNGTSLFQQFTGVDLRRAKNLPRSVRWLYDELEQESVDMNRNNKIWQKYLECIDSNQATHLPLKIHQFVLQRCTNKPPKKFDKGVIERYLHNQDRMRFIIDQMRIHNHAPTLDDYKFILSKFALMGSRSGCRRIMREIIDSKLAVDVDCYNAILMAYVRWIHRQNRNNHDDTRPQRIISAEISGLLEEMAVKAIQPNQDTYNYVLSILKDIKDFDGVNQLLRSTYGIDINNPDQQPIQFLDFLSQNPQITPPKVSPSVLRSIIDAVGNHSDLSTLISVFEALVNPIKRDGIQTYVWKPTVEETSSETVAVDGKNLSVTVLDRLLYHVTRQGPSFLAKHYIYYAFRVYNEQRSRNAIFREQLLENATLDTIRYSHLKIPRIFFSAQLLTTIRVGLLDHHYQKVGILRFVQEQLPGIMREQERECAELREWSKRYQEKVSELMSGAQAQQLDDTAFNTTISKIEKDMQLIQDRTSTLRLHNRFLRVAATTWIPQVCEQVAARRRQSRANVRVMAEAERRDAQLKQKLEEDYFVGAAAPAATVT</sequence>
<accession>A0A4T0FUU4</accession>
<reference evidence="1 2" key="1">
    <citation type="submission" date="2019-03" db="EMBL/GenBank/DDBJ databases">
        <title>Sequencing 23 genomes of Wallemia ichthyophaga.</title>
        <authorList>
            <person name="Gostincar C."/>
        </authorList>
    </citation>
    <scope>NUCLEOTIDE SEQUENCE [LARGE SCALE GENOMIC DNA]</scope>
    <source>
        <strain evidence="1 2">EXF-5753</strain>
    </source>
</reference>
<dbReference type="OrthoDB" id="276151at2759"/>
<dbReference type="InterPro" id="IPR011990">
    <property type="entry name" value="TPR-like_helical_dom_sf"/>
</dbReference>
<keyword evidence="2" id="KW-1185">Reference proteome</keyword>
<evidence type="ECO:0000313" key="1">
    <source>
        <dbReference type="EMBL" id="TIA92140.1"/>
    </source>
</evidence>
<name>A0A4T0FUU4_9BASI</name>
<dbReference type="EMBL" id="SPNW01000008">
    <property type="protein sequence ID" value="TIA92140.1"/>
    <property type="molecule type" value="Genomic_DNA"/>
</dbReference>
<gene>
    <name evidence="1" type="ORF">E3P99_00735</name>
</gene>
<proteinExistence type="predicted"/>
<dbReference type="AlphaFoldDB" id="A0A4T0FUU4"/>
<dbReference type="Gene3D" id="1.25.40.10">
    <property type="entry name" value="Tetratricopeptide repeat domain"/>
    <property type="match status" value="1"/>
</dbReference>